<dbReference type="CDD" id="cd03419">
    <property type="entry name" value="GRX_GRXh_1_2_like"/>
    <property type="match status" value="1"/>
</dbReference>
<dbReference type="PANTHER" id="PTHR45694:SF18">
    <property type="entry name" value="GLUTAREDOXIN-1-RELATED"/>
    <property type="match status" value="1"/>
</dbReference>
<dbReference type="Pfam" id="PF00462">
    <property type="entry name" value="Glutaredoxin"/>
    <property type="match status" value="1"/>
</dbReference>
<dbReference type="InterPro" id="IPR011899">
    <property type="entry name" value="Glutaredoxin_euk/vir"/>
</dbReference>
<evidence type="ECO:0000259" key="5">
    <source>
        <dbReference type="Pfam" id="PF00462"/>
    </source>
</evidence>
<dbReference type="GeneID" id="39584752"/>
<dbReference type="PANTHER" id="PTHR45694">
    <property type="entry name" value="GLUTAREDOXIN 2"/>
    <property type="match status" value="1"/>
</dbReference>
<keyword evidence="4" id="KW-0676">Redox-active center</keyword>
<dbReference type="Gene3D" id="3.40.30.10">
    <property type="entry name" value="Glutaredoxin"/>
    <property type="match status" value="1"/>
</dbReference>
<protein>
    <submittedName>
        <fullName evidence="6">Glutaredoxin</fullName>
    </submittedName>
</protein>
<dbReference type="Proteomes" id="UP000279236">
    <property type="component" value="Unassembled WGS sequence"/>
</dbReference>
<reference evidence="6 7" key="1">
    <citation type="submission" date="2018-11" db="EMBL/GenBank/DDBJ databases">
        <title>Genome sequence of Apiotrichum porosum DSM 27194.</title>
        <authorList>
            <person name="Aliyu H."/>
            <person name="Gorte O."/>
            <person name="Ochsenreither K."/>
        </authorList>
    </citation>
    <scope>NUCLEOTIDE SEQUENCE [LARGE SCALE GENOMIC DNA]</scope>
    <source>
        <strain evidence="6 7">DSM 27194</strain>
    </source>
</reference>
<evidence type="ECO:0000313" key="7">
    <source>
        <dbReference type="Proteomes" id="UP000279236"/>
    </source>
</evidence>
<dbReference type="FunFam" id="3.40.30.10:FF:000276">
    <property type="entry name" value="Glutaredoxin 3"/>
    <property type="match status" value="1"/>
</dbReference>
<dbReference type="GO" id="GO:0015038">
    <property type="term" value="F:glutathione disulfide oxidoreductase activity"/>
    <property type="evidence" value="ECO:0007669"/>
    <property type="project" value="TreeGrafter"/>
</dbReference>
<dbReference type="PROSITE" id="PS51354">
    <property type="entry name" value="GLUTAREDOXIN_2"/>
    <property type="match status" value="1"/>
</dbReference>
<gene>
    <name evidence="6" type="primary">GRX2</name>
    <name evidence="6" type="ORF">EHS24_000209</name>
</gene>
<accession>A0A427Y9C4</accession>
<dbReference type="EMBL" id="RSCE01000001">
    <property type="protein sequence ID" value="RSH87693.1"/>
    <property type="molecule type" value="Genomic_DNA"/>
</dbReference>
<dbReference type="GO" id="GO:0034599">
    <property type="term" value="P:cellular response to oxidative stress"/>
    <property type="evidence" value="ECO:0007669"/>
    <property type="project" value="TreeGrafter"/>
</dbReference>
<sequence length="148" mass="15988">MFAATRRVTVLANHLSRTVPTPVTRTPSLLATAKLGSFLSTAAAASPVEMSAAKTLVDSAIKENDVLVFSKSWCPYCRRAKTILQEVAPDTKVYELDEMDNGSAVQAYLKELNGQGTVPHVYIKQQFIGGCSDLQAIPHAQLVKRIAA</sequence>
<dbReference type="RefSeq" id="XP_028479901.1">
    <property type="nucleotide sequence ID" value="XM_028616044.1"/>
</dbReference>
<feature type="domain" description="Glutaredoxin" evidence="5">
    <location>
        <begin position="66"/>
        <end position="128"/>
    </location>
</feature>
<evidence type="ECO:0000256" key="2">
    <source>
        <dbReference type="ARBA" id="ARBA00022982"/>
    </source>
</evidence>
<evidence type="ECO:0000256" key="3">
    <source>
        <dbReference type="ARBA" id="ARBA00023157"/>
    </source>
</evidence>
<proteinExistence type="predicted"/>
<evidence type="ECO:0000313" key="6">
    <source>
        <dbReference type="EMBL" id="RSH87693.1"/>
    </source>
</evidence>
<evidence type="ECO:0000256" key="1">
    <source>
        <dbReference type="ARBA" id="ARBA00022448"/>
    </source>
</evidence>
<keyword evidence="7" id="KW-1185">Reference proteome</keyword>
<dbReference type="GO" id="GO:0005634">
    <property type="term" value="C:nucleus"/>
    <property type="evidence" value="ECO:0007669"/>
    <property type="project" value="TreeGrafter"/>
</dbReference>
<dbReference type="InterPro" id="IPR036249">
    <property type="entry name" value="Thioredoxin-like_sf"/>
</dbReference>
<keyword evidence="3" id="KW-1015">Disulfide bond</keyword>
<dbReference type="OrthoDB" id="418495at2759"/>
<dbReference type="AlphaFoldDB" id="A0A427Y9C4"/>
<dbReference type="InterPro" id="IPR011767">
    <property type="entry name" value="GLR_AS"/>
</dbReference>
<dbReference type="NCBIfam" id="TIGR02180">
    <property type="entry name" value="GRX_euk"/>
    <property type="match status" value="1"/>
</dbReference>
<dbReference type="SUPFAM" id="SSF52833">
    <property type="entry name" value="Thioredoxin-like"/>
    <property type="match status" value="1"/>
</dbReference>
<dbReference type="GO" id="GO:0005737">
    <property type="term" value="C:cytoplasm"/>
    <property type="evidence" value="ECO:0007669"/>
    <property type="project" value="TreeGrafter"/>
</dbReference>
<name>A0A427Y9C4_9TREE</name>
<dbReference type="InterPro" id="IPR002109">
    <property type="entry name" value="Glutaredoxin"/>
</dbReference>
<dbReference type="PRINTS" id="PR00160">
    <property type="entry name" value="GLUTAREDOXIN"/>
</dbReference>
<evidence type="ECO:0000256" key="4">
    <source>
        <dbReference type="ARBA" id="ARBA00023284"/>
    </source>
</evidence>
<keyword evidence="2" id="KW-0249">Electron transport</keyword>
<keyword evidence="1" id="KW-0813">Transport</keyword>
<dbReference type="PROSITE" id="PS00195">
    <property type="entry name" value="GLUTAREDOXIN_1"/>
    <property type="match status" value="1"/>
</dbReference>
<comment type="caution">
    <text evidence="6">The sequence shown here is derived from an EMBL/GenBank/DDBJ whole genome shotgun (WGS) entry which is preliminary data.</text>
</comment>
<organism evidence="6 7">
    <name type="scientific">Apiotrichum porosum</name>
    <dbReference type="NCBI Taxonomy" id="105984"/>
    <lineage>
        <taxon>Eukaryota</taxon>
        <taxon>Fungi</taxon>
        <taxon>Dikarya</taxon>
        <taxon>Basidiomycota</taxon>
        <taxon>Agaricomycotina</taxon>
        <taxon>Tremellomycetes</taxon>
        <taxon>Trichosporonales</taxon>
        <taxon>Trichosporonaceae</taxon>
        <taxon>Apiotrichum</taxon>
    </lineage>
</organism>
<dbReference type="InterPro" id="IPR014025">
    <property type="entry name" value="Glutaredoxin_subgr"/>
</dbReference>
<dbReference type="STRING" id="105984.A0A427Y9C4"/>